<feature type="non-terminal residue" evidence="2">
    <location>
        <position position="51"/>
    </location>
</feature>
<keyword evidence="1" id="KW-0812">Transmembrane</keyword>
<evidence type="ECO:0000256" key="1">
    <source>
        <dbReference type="SAM" id="Phobius"/>
    </source>
</evidence>
<gene>
    <name evidence="2" type="ORF">METZ01_LOCUS400821</name>
</gene>
<feature type="transmembrane region" description="Helical" evidence="1">
    <location>
        <begin position="6"/>
        <end position="29"/>
    </location>
</feature>
<keyword evidence="1" id="KW-0472">Membrane</keyword>
<keyword evidence="1" id="KW-1133">Transmembrane helix</keyword>
<evidence type="ECO:0008006" key="3">
    <source>
        <dbReference type="Google" id="ProtNLM"/>
    </source>
</evidence>
<organism evidence="2">
    <name type="scientific">marine metagenome</name>
    <dbReference type="NCBI Taxonomy" id="408172"/>
    <lineage>
        <taxon>unclassified sequences</taxon>
        <taxon>metagenomes</taxon>
        <taxon>ecological metagenomes</taxon>
    </lineage>
</organism>
<proteinExistence type="predicted"/>
<evidence type="ECO:0000313" key="2">
    <source>
        <dbReference type="EMBL" id="SVD47967.1"/>
    </source>
</evidence>
<sequence length="51" mass="5477">MEFLNYFSNVFTFANILILILGTVGGLLMGAAPGLSPTMAVALLIPFTFHM</sequence>
<reference evidence="2" key="1">
    <citation type="submission" date="2018-05" db="EMBL/GenBank/DDBJ databases">
        <authorList>
            <person name="Lanie J.A."/>
            <person name="Ng W.-L."/>
            <person name="Kazmierczak K.M."/>
            <person name="Andrzejewski T.M."/>
            <person name="Davidsen T.M."/>
            <person name="Wayne K.J."/>
            <person name="Tettelin H."/>
            <person name="Glass J.I."/>
            <person name="Rusch D."/>
            <person name="Podicherti R."/>
            <person name="Tsui H.-C.T."/>
            <person name="Winkler M.E."/>
        </authorList>
    </citation>
    <scope>NUCLEOTIDE SEQUENCE</scope>
</reference>
<dbReference type="AlphaFoldDB" id="A0A382VN43"/>
<protein>
    <recommendedName>
        <fullName evidence="3">TRAP C4-dicarboxylate transport system permease DctM subunit domain-containing protein</fullName>
    </recommendedName>
</protein>
<feature type="non-terminal residue" evidence="2">
    <location>
        <position position="1"/>
    </location>
</feature>
<name>A0A382VN43_9ZZZZ</name>
<dbReference type="EMBL" id="UINC01153313">
    <property type="protein sequence ID" value="SVD47967.1"/>
    <property type="molecule type" value="Genomic_DNA"/>
</dbReference>
<accession>A0A382VN43</accession>